<evidence type="ECO:0000256" key="1">
    <source>
        <dbReference type="ARBA" id="ARBA00004651"/>
    </source>
</evidence>
<dbReference type="InterPro" id="IPR011701">
    <property type="entry name" value="MFS"/>
</dbReference>
<dbReference type="InterPro" id="IPR036259">
    <property type="entry name" value="MFS_trans_sf"/>
</dbReference>
<dbReference type="Pfam" id="PF07690">
    <property type="entry name" value="MFS_1"/>
    <property type="match status" value="1"/>
</dbReference>
<dbReference type="RefSeq" id="WP_344634554.1">
    <property type="nucleotide sequence ID" value="NZ_BAAATR010000002.1"/>
</dbReference>
<feature type="transmembrane region" description="Helical" evidence="7">
    <location>
        <begin position="22"/>
        <end position="42"/>
    </location>
</feature>
<dbReference type="PROSITE" id="PS50850">
    <property type="entry name" value="MFS"/>
    <property type="match status" value="1"/>
</dbReference>
<dbReference type="Proteomes" id="UP001500305">
    <property type="component" value="Unassembled WGS sequence"/>
</dbReference>
<feature type="domain" description="Major facilitator superfamily (MFS) profile" evidence="8">
    <location>
        <begin position="24"/>
        <end position="454"/>
    </location>
</feature>
<feature type="transmembrane region" description="Helical" evidence="7">
    <location>
        <begin position="210"/>
        <end position="229"/>
    </location>
</feature>
<feature type="transmembrane region" description="Helical" evidence="7">
    <location>
        <begin position="90"/>
        <end position="107"/>
    </location>
</feature>
<feature type="transmembrane region" description="Helical" evidence="7">
    <location>
        <begin position="178"/>
        <end position="198"/>
    </location>
</feature>
<dbReference type="EMBL" id="BAAATR010000002">
    <property type="protein sequence ID" value="GAA2228678.1"/>
    <property type="molecule type" value="Genomic_DNA"/>
</dbReference>
<evidence type="ECO:0000256" key="6">
    <source>
        <dbReference type="SAM" id="MobiDB-lite"/>
    </source>
</evidence>
<feature type="transmembrane region" description="Helical" evidence="7">
    <location>
        <begin position="278"/>
        <end position="299"/>
    </location>
</feature>
<proteinExistence type="predicted"/>
<feature type="transmembrane region" description="Helical" evidence="7">
    <location>
        <begin position="241"/>
        <end position="258"/>
    </location>
</feature>
<feature type="transmembrane region" description="Helical" evidence="7">
    <location>
        <begin position="119"/>
        <end position="137"/>
    </location>
</feature>
<feature type="compositionally biased region" description="Basic and acidic residues" evidence="6">
    <location>
        <begin position="506"/>
        <end position="524"/>
    </location>
</feature>
<keyword evidence="10" id="KW-1185">Reference proteome</keyword>
<dbReference type="Gene3D" id="1.20.1720.10">
    <property type="entry name" value="Multidrug resistance protein D"/>
    <property type="match status" value="1"/>
</dbReference>
<dbReference type="PANTHER" id="PTHR42718:SF42">
    <property type="entry name" value="EXPORT PROTEIN"/>
    <property type="match status" value="1"/>
</dbReference>
<organism evidence="9 10">
    <name type="scientific">Kitasatospora cystarginea</name>
    <dbReference type="NCBI Taxonomy" id="58350"/>
    <lineage>
        <taxon>Bacteria</taxon>
        <taxon>Bacillati</taxon>
        <taxon>Actinomycetota</taxon>
        <taxon>Actinomycetes</taxon>
        <taxon>Kitasatosporales</taxon>
        <taxon>Streptomycetaceae</taxon>
        <taxon>Kitasatospora</taxon>
    </lineage>
</organism>
<feature type="transmembrane region" description="Helical" evidence="7">
    <location>
        <begin position="149"/>
        <end position="172"/>
    </location>
</feature>
<feature type="transmembrane region" description="Helical" evidence="7">
    <location>
        <begin position="62"/>
        <end position="78"/>
    </location>
</feature>
<evidence type="ECO:0000256" key="4">
    <source>
        <dbReference type="ARBA" id="ARBA00023136"/>
    </source>
</evidence>
<dbReference type="SUPFAM" id="SSF103473">
    <property type="entry name" value="MFS general substrate transporter"/>
    <property type="match status" value="1"/>
</dbReference>
<keyword evidence="5" id="KW-0046">Antibiotic resistance</keyword>
<evidence type="ECO:0000256" key="2">
    <source>
        <dbReference type="ARBA" id="ARBA00022692"/>
    </source>
</evidence>
<evidence type="ECO:0000256" key="7">
    <source>
        <dbReference type="SAM" id="Phobius"/>
    </source>
</evidence>
<dbReference type="InterPro" id="IPR020846">
    <property type="entry name" value="MFS_dom"/>
</dbReference>
<dbReference type="PANTHER" id="PTHR42718">
    <property type="entry name" value="MAJOR FACILITATOR SUPERFAMILY MULTIDRUG TRANSPORTER MFSC"/>
    <property type="match status" value="1"/>
</dbReference>
<evidence type="ECO:0000256" key="5">
    <source>
        <dbReference type="ARBA" id="ARBA00023251"/>
    </source>
</evidence>
<evidence type="ECO:0000256" key="3">
    <source>
        <dbReference type="ARBA" id="ARBA00022989"/>
    </source>
</evidence>
<keyword evidence="3 7" id="KW-1133">Transmembrane helix</keyword>
<dbReference type="CDD" id="cd17321">
    <property type="entry name" value="MFS_MMR_MDR_like"/>
    <property type="match status" value="1"/>
</dbReference>
<protein>
    <submittedName>
        <fullName evidence="9">MFS transporter</fullName>
    </submittedName>
</protein>
<feature type="transmembrane region" description="Helical" evidence="7">
    <location>
        <begin position="471"/>
        <end position="490"/>
    </location>
</feature>
<evidence type="ECO:0000259" key="8">
    <source>
        <dbReference type="PROSITE" id="PS50850"/>
    </source>
</evidence>
<feature type="transmembrane region" description="Helical" evidence="7">
    <location>
        <begin position="430"/>
        <end position="451"/>
    </location>
</feature>
<dbReference type="PRINTS" id="PR01036">
    <property type="entry name" value="TCRTETB"/>
</dbReference>
<dbReference type="Gene3D" id="1.20.1250.20">
    <property type="entry name" value="MFS general substrate transporter like domains"/>
    <property type="match status" value="1"/>
</dbReference>
<feature type="region of interest" description="Disordered" evidence="6">
    <location>
        <begin position="499"/>
        <end position="524"/>
    </location>
</feature>
<feature type="transmembrane region" description="Helical" evidence="7">
    <location>
        <begin position="370"/>
        <end position="391"/>
    </location>
</feature>
<comment type="subcellular location">
    <subcellularLocation>
        <location evidence="1">Cell membrane</location>
        <topology evidence="1">Multi-pass membrane protein</topology>
    </subcellularLocation>
</comment>
<gene>
    <name evidence="9" type="ORF">GCM10010430_05530</name>
</gene>
<evidence type="ECO:0000313" key="9">
    <source>
        <dbReference type="EMBL" id="GAA2228678.1"/>
    </source>
</evidence>
<keyword evidence="2 7" id="KW-0812">Transmembrane</keyword>
<evidence type="ECO:0000313" key="10">
    <source>
        <dbReference type="Proteomes" id="UP001500305"/>
    </source>
</evidence>
<reference evidence="10" key="1">
    <citation type="journal article" date="2019" name="Int. J. Syst. Evol. Microbiol.">
        <title>The Global Catalogue of Microorganisms (GCM) 10K type strain sequencing project: providing services to taxonomists for standard genome sequencing and annotation.</title>
        <authorList>
            <consortium name="The Broad Institute Genomics Platform"/>
            <consortium name="The Broad Institute Genome Sequencing Center for Infectious Disease"/>
            <person name="Wu L."/>
            <person name="Ma J."/>
        </authorList>
    </citation>
    <scope>NUCLEOTIDE SEQUENCE [LARGE SCALE GENOMIC DNA]</scope>
    <source>
        <strain evidence="10">JCM 7356</strain>
    </source>
</reference>
<keyword evidence="4 7" id="KW-0472">Membrane</keyword>
<feature type="transmembrane region" description="Helical" evidence="7">
    <location>
        <begin position="311"/>
        <end position="332"/>
    </location>
</feature>
<accession>A0ABP5Q8C9</accession>
<sequence length="524" mass="52635">MTLTTGTTAGPGTGQTRSPARWAILAVICLAQFAAVLDNTVLNVAIPSLTRDLDATTSDVQWIVNAYSLVQSGLLLAAGSAADRYGRKRLLLAGLTVFGAGSLAAGLADTTGQLTAARAGMGIGGALLLTTTLAVVVQVFDAAERPRAIGVWGAVNALGFAAGPPIGGLVLAHFHWGALFLANLPVVVFALLAVRLLVPESRAPGGGPPDLLGVLLSTVGMTAVVLAITQGPESGWSSPRVLLPAAGGLLVLAVFARWEHHVRHPMLDPHFFRDRRFVGAVVGVVLITFGSAGVLFLLTQQLQFVHGYSPLAAGLHLAPFALTVVVLNATGLTARVVGRLGHPLAIASGMSLLAGGFVAVALSAGYGPLLLGLLLMGTGCAFANPAIVEAVMSAIPPDRAGAGAGVDGTMAEIGNSLGVAALGAVLNARFAALLPAAAAGAGSLPAALAAARTEADRAAVLEAFTAGISTSQLLGAAAVLVGGCLAAVLLRSAGRVVHPVPPPEDVGPRPDDNASRGLAEKIHE</sequence>
<comment type="caution">
    <text evidence="9">The sequence shown here is derived from an EMBL/GenBank/DDBJ whole genome shotgun (WGS) entry which is preliminary data.</text>
</comment>
<name>A0ABP5Q8C9_9ACTN</name>
<feature type="transmembrane region" description="Helical" evidence="7">
    <location>
        <begin position="344"/>
        <end position="364"/>
    </location>
</feature>